<proteinExistence type="predicted"/>
<dbReference type="Proteomes" id="UP000887578">
    <property type="component" value="Unplaced"/>
</dbReference>
<protein>
    <submittedName>
        <fullName evidence="2">Uncharacterized protein</fullName>
    </submittedName>
</protein>
<dbReference type="AlphaFoldDB" id="A0A914QS36"/>
<reference evidence="2" key="1">
    <citation type="submission" date="2022-11" db="UniProtKB">
        <authorList>
            <consortium name="WormBaseParasite"/>
        </authorList>
    </citation>
    <scope>IDENTIFICATION</scope>
</reference>
<sequence length="308" mass="34852">MLNHKCIPGKDYIAYIDGFGESLFIDVIDLKTQEIVSCKQVPASLDFVQKIPILFDKSIKAVILNIFLSSSPAFSSNLEFCKAIRKAFDEINLLYLFVSDTYYVFTASLINENIISKLKETITFIGIFSSSFTVSNCVFTKAGYEIYSYKTLIYDEKDGVNALYEKILQSSNSSKIVATAPLSNGLPIFKVLKEKVLKMPNFIASDFGGTRKSAPKIACEIYKWLIDNSYVKYYIIPTSARYYFLKTFSGGKFNNGKILFGSDTILPHQYTFNLPRWNLGFHVSYTFFSGMRNPAGRPKKSRWGRPAA</sequence>
<dbReference type="WBParaSite" id="PDA_v2.g6543.t1">
    <property type="protein sequence ID" value="PDA_v2.g6543.t1"/>
    <property type="gene ID" value="PDA_v2.g6543"/>
</dbReference>
<accession>A0A914QS36</accession>
<name>A0A914QS36_9BILA</name>
<organism evidence="1 2">
    <name type="scientific">Panagrolaimus davidi</name>
    <dbReference type="NCBI Taxonomy" id="227884"/>
    <lineage>
        <taxon>Eukaryota</taxon>
        <taxon>Metazoa</taxon>
        <taxon>Ecdysozoa</taxon>
        <taxon>Nematoda</taxon>
        <taxon>Chromadorea</taxon>
        <taxon>Rhabditida</taxon>
        <taxon>Tylenchina</taxon>
        <taxon>Panagrolaimomorpha</taxon>
        <taxon>Panagrolaimoidea</taxon>
        <taxon>Panagrolaimidae</taxon>
        <taxon>Panagrolaimus</taxon>
    </lineage>
</organism>
<evidence type="ECO:0000313" key="1">
    <source>
        <dbReference type="Proteomes" id="UP000887578"/>
    </source>
</evidence>
<keyword evidence="1" id="KW-1185">Reference proteome</keyword>
<evidence type="ECO:0000313" key="2">
    <source>
        <dbReference type="WBParaSite" id="PDA_v2.g6543.t1"/>
    </source>
</evidence>